<name>A0ABP4A678_9ACTN</name>
<dbReference type="Pfam" id="PF17853">
    <property type="entry name" value="GGDEF_2"/>
    <property type="match status" value="1"/>
</dbReference>
<dbReference type="InterPro" id="IPR025736">
    <property type="entry name" value="PucR_C-HTH_dom"/>
</dbReference>
<evidence type="ECO:0000313" key="4">
    <source>
        <dbReference type="EMBL" id="GAA0932137.1"/>
    </source>
</evidence>
<gene>
    <name evidence="4" type="ORF">GCM10009549_56090</name>
</gene>
<dbReference type="InterPro" id="IPR042070">
    <property type="entry name" value="PucR_C-HTH_sf"/>
</dbReference>
<reference evidence="5" key="1">
    <citation type="journal article" date="2019" name="Int. J. Syst. Evol. Microbiol.">
        <title>The Global Catalogue of Microorganisms (GCM) 10K type strain sequencing project: providing services to taxonomists for standard genome sequencing and annotation.</title>
        <authorList>
            <consortium name="The Broad Institute Genomics Platform"/>
            <consortium name="The Broad Institute Genome Sequencing Center for Infectious Disease"/>
            <person name="Wu L."/>
            <person name="Ma J."/>
        </authorList>
    </citation>
    <scope>NUCLEOTIDE SEQUENCE [LARGE SCALE GENOMIC DNA]</scope>
    <source>
        <strain evidence="5">JCM 10673</strain>
    </source>
</reference>
<proteinExistence type="inferred from homology"/>
<dbReference type="Proteomes" id="UP001501005">
    <property type="component" value="Unassembled WGS sequence"/>
</dbReference>
<dbReference type="Pfam" id="PF13556">
    <property type="entry name" value="HTH_30"/>
    <property type="match status" value="1"/>
</dbReference>
<evidence type="ECO:0000259" key="2">
    <source>
        <dbReference type="Pfam" id="PF13556"/>
    </source>
</evidence>
<dbReference type="InterPro" id="IPR041522">
    <property type="entry name" value="CdaR_GGDEF"/>
</dbReference>
<feature type="domain" description="PucR C-terminal helix-turn-helix" evidence="2">
    <location>
        <begin position="493"/>
        <end position="551"/>
    </location>
</feature>
<protein>
    <submittedName>
        <fullName evidence="4">PucR family transcriptional regulator</fullName>
    </submittedName>
</protein>
<dbReference type="PANTHER" id="PTHR33744:SF17">
    <property type="entry name" value="CONSERVED PROTEIN"/>
    <property type="match status" value="1"/>
</dbReference>
<comment type="caution">
    <text evidence="4">The sequence shown here is derived from an EMBL/GenBank/DDBJ whole genome shotgun (WGS) entry which is preliminary data.</text>
</comment>
<evidence type="ECO:0000313" key="5">
    <source>
        <dbReference type="Proteomes" id="UP001501005"/>
    </source>
</evidence>
<accession>A0ABP4A678</accession>
<dbReference type="PANTHER" id="PTHR33744">
    <property type="entry name" value="CARBOHYDRATE DIACID REGULATOR"/>
    <property type="match status" value="1"/>
</dbReference>
<evidence type="ECO:0000256" key="1">
    <source>
        <dbReference type="ARBA" id="ARBA00006754"/>
    </source>
</evidence>
<sequence>MITVTDLVDSLGAGFLRTVVPAGDRAVHDVALAEPGDTVGQPGELVLGVGVTDRAAALALLEQAAEATAAGLVLKGDVAHDPRVIRAVRRLAGPALVELQPHTSWAHVVWLLRGVIDRAFAPDTGILGTPGPHTDLFALADKAAEIIDAPVTIEDAQSRVLAYSARQDTTDPARVSTIVGRRVPPETLTHFRASGVFRRLARSSDPVWTPAGPGGILPRLIVPVRAGGEWLGSIWAVVKSPVPPERVRALGDVASVLALHLLRLRAEADIARRVSAGQLRTALREGTVPVREPGAATALPAGPWRVVAFGSVRGTGTAGEPRAAGGTGTAGVAEDVRRQLDLWESVARRFGWHQPLLADLDGLLFALVTERPPGAQRTTPGTPADAGAGTLDWLRRVLTEIRSHDPGLYAAAGRPAHSPDQLPRSTAEAVELHRLIGTGRVPLARGAGTVLMEDAWDTVVVERARTALGTDTCLLGGPLAALRAHDEEHGTPYLATLAAWLDHFGDPQSAARLLRIHPNTLRYRLRKLEEVAPVDLSSPRLRLALRLQLAALGEVPPPGEVPGS</sequence>
<comment type="similarity">
    <text evidence="1">Belongs to the CdaR family.</text>
</comment>
<dbReference type="Gene3D" id="1.10.10.2840">
    <property type="entry name" value="PucR C-terminal helix-turn-helix domain"/>
    <property type="match status" value="1"/>
</dbReference>
<dbReference type="EMBL" id="BAAAHG010000086">
    <property type="protein sequence ID" value="GAA0932137.1"/>
    <property type="molecule type" value="Genomic_DNA"/>
</dbReference>
<evidence type="ECO:0000259" key="3">
    <source>
        <dbReference type="Pfam" id="PF17853"/>
    </source>
</evidence>
<dbReference type="RefSeq" id="WP_344054830.1">
    <property type="nucleotide sequence ID" value="NZ_BAAAHG010000086.1"/>
</dbReference>
<feature type="domain" description="CdaR GGDEF-like" evidence="3">
    <location>
        <begin position="302"/>
        <end position="432"/>
    </location>
</feature>
<dbReference type="InterPro" id="IPR051448">
    <property type="entry name" value="CdaR-like_regulators"/>
</dbReference>
<keyword evidence="5" id="KW-1185">Reference proteome</keyword>
<organism evidence="4 5">
    <name type="scientific">Streptomyces thermoalcalitolerans</name>
    <dbReference type="NCBI Taxonomy" id="65605"/>
    <lineage>
        <taxon>Bacteria</taxon>
        <taxon>Bacillati</taxon>
        <taxon>Actinomycetota</taxon>
        <taxon>Actinomycetes</taxon>
        <taxon>Kitasatosporales</taxon>
        <taxon>Streptomycetaceae</taxon>
        <taxon>Streptomyces</taxon>
    </lineage>
</organism>